<protein>
    <recommendedName>
        <fullName evidence="3">YokE-like PH domain-containing protein</fullName>
    </recommendedName>
</protein>
<evidence type="ECO:0000313" key="1">
    <source>
        <dbReference type="EMBL" id="SMR76590.1"/>
    </source>
</evidence>
<keyword evidence="2" id="KW-1185">Reference proteome</keyword>
<proteinExistence type="predicted"/>
<evidence type="ECO:0000313" key="2">
    <source>
        <dbReference type="Proteomes" id="UP001159257"/>
    </source>
</evidence>
<reference evidence="1 2" key="1">
    <citation type="submission" date="2017-05" db="EMBL/GenBank/DDBJ databases">
        <authorList>
            <person name="Varghese N."/>
            <person name="Submissions S."/>
        </authorList>
    </citation>
    <scope>NUCLEOTIDE SEQUENCE [LARGE SCALE GENOMIC DNA]</scope>
    <source>
        <strain evidence="1 2">CGMCC 1.7287</strain>
    </source>
</reference>
<accession>A0ABY1S2H8</accession>
<name>A0ABY1S2H8_9GAMM</name>
<organism evidence="1 2">
    <name type="scientific">Marinobacterium sediminicola</name>
    <dbReference type="NCBI Taxonomy" id="518898"/>
    <lineage>
        <taxon>Bacteria</taxon>
        <taxon>Pseudomonadati</taxon>
        <taxon>Pseudomonadota</taxon>
        <taxon>Gammaproteobacteria</taxon>
        <taxon>Oceanospirillales</taxon>
        <taxon>Oceanospirillaceae</taxon>
        <taxon>Marinobacterium</taxon>
    </lineage>
</organism>
<sequence length="132" mass="14993">MRFYNTLRALRFLVDPATPIVPTVLGAQDTGLSYKTFWFTAEGVGGVLLFFMEDRQRVYVTGYVEDESVFIVGHHLRFSHYDLGCFAAFIRMNQSVIECYARGDEVILSRISSELADMLAQASEPIPYKIHS</sequence>
<dbReference type="Proteomes" id="UP001159257">
    <property type="component" value="Unassembled WGS sequence"/>
</dbReference>
<dbReference type="EMBL" id="FXWV01000012">
    <property type="protein sequence ID" value="SMR76590.1"/>
    <property type="molecule type" value="Genomic_DNA"/>
</dbReference>
<gene>
    <name evidence="1" type="ORF">SAMN04487964_1126</name>
</gene>
<comment type="caution">
    <text evidence="1">The sequence shown here is derived from an EMBL/GenBank/DDBJ whole genome shotgun (WGS) entry which is preliminary data.</text>
</comment>
<evidence type="ECO:0008006" key="3">
    <source>
        <dbReference type="Google" id="ProtNLM"/>
    </source>
</evidence>